<keyword evidence="1" id="KW-1133">Transmembrane helix</keyword>
<dbReference type="Proteomes" id="UP000254808">
    <property type="component" value="Chromosome"/>
</dbReference>
<evidence type="ECO:0000313" key="2">
    <source>
        <dbReference type="EMBL" id="AXJ00504.1"/>
    </source>
</evidence>
<keyword evidence="1" id="KW-0812">Transmembrane</keyword>
<protein>
    <submittedName>
        <fullName evidence="2">Uncharacterized protein</fullName>
    </submittedName>
</protein>
<reference evidence="2 3" key="1">
    <citation type="submission" date="2018-03" db="EMBL/GenBank/DDBJ databases">
        <title>Phenotypic and genomic properties of Cyclonatronum proteinivorum gen. nov., sp. nov., a haloalkaliphilic bacteroidete from soda lakes possessing Na+-translocating rhodopsin.</title>
        <authorList>
            <person name="Toshchakov S.V."/>
            <person name="Korzhenkov A."/>
            <person name="Samarov N.I."/>
            <person name="Kublanov I.V."/>
            <person name="Muntyan M.S."/>
            <person name="Sorokin D.Y."/>
        </authorList>
    </citation>
    <scope>NUCLEOTIDE SEQUENCE [LARGE SCALE GENOMIC DNA]</scope>
    <source>
        <strain evidence="2 3">Omega</strain>
    </source>
</reference>
<proteinExistence type="predicted"/>
<keyword evidence="1" id="KW-0472">Membrane</keyword>
<dbReference type="KEGG" id="cprv:CYPRO_1241"/>
<accession>A0A345UJ52</accession>
<dbReference type="AlphaFoldDB" id="A0A345UJ52"/>
<sequence>MAIDLLKQNEQNAFGYQSKRLDVIKEIESKRIDNSVILQKTVQTFIVATIVVLPLFTLVI</sequence>
<evidence type="ECO:0000313" key="3">
    <source>
        <dbReference type="Proteomes" id="UP000254808"/>
    </source>
</evidence>
<name>A0A345UJ52_9BACT</name>
<gene>
    <name evidence="2" type="ORF">CYPRO_1241</name>
</gene>
<dbReference type="EMBL" id="CP027806">
    <property type="protein sequence ID" value="AXJ00504.1"/>
    <property type="molecule type" value="Genomic_DNA"/>
</dbReference>
<organism evidence="2 3">
    <name type="scientific">Cyclonatronum proteinivorum</name>
    <dbReference type="NCBI Taxonomy" id="1457365"/>
    <lineage>
        <taxon>Bacteria</taxon>
        <taxon>Pseudomonadati</taxon>
        <taxon>Balneolota</taxon>
        <taxon>Balneolia</taxon>
        <taxon>Balneolales</taxon>
        <taxon>Cyclonatronaceae</taxon>
        <taxon>Cyclonatronum</taxon>
    </lineage>
</organism>
<feature type="transmembrane region" description="Helical" evidence="1">
    <location>
        <begin position="41"/>
        <end position="59"/>
    </location>
</feature>
<keyword evidence="3" id="KW-1185">Reference proteome</keyword>
<evidence type="ECO:0000256" key="1">
    <source>
        <dbReference type="SAM" id="Phobius"/>
    </source>
</evidence>